<dbReference type="PROSITE" id="PS00074">
    <property type="entry name" value="GLFV_DEHYDROGENASE"/>
    <property type="match status" value="1"/>
</dbReference>
<evidence type="ECO:0000256" key="6">
    <source>
        <dbReference type="PIRSR" id="PIRSR000185-3"/>
    </source>
</evidence>
<dbReference type="AlphaFoldDB" id="A0A7C1FE86"/>
<feature type="active site" description="Proton donor" evidence="4">
    <location>
        <position position="124"/>
    </location>
</feature>
<evidence type="ECO:0000256" key="8">
    <source>
        <dbReference type="SAM" id="MobiDB-lite"/>
    </source>
</evidence>
<name>A0A7C1FE86_9CHLR</name>
<dbReference type="Gene3D" id="3.40.50.720">
    <property type="entry name" value="NAD(P)-binding Rossmann-like Domain"/>
    <property type="match status" value="1"/>
</dbReference>
<feature type="binding site" evidence="5">
    <location>
        <position position="88"/>
    </location>
    <ligand>
        <name>substrate</name>
    </ligand>
</feature>
<dbReference type="InterPro" id="IPR033922">
    <property type="entry name" value="NAD_bind_Glu_DH"/>
</dbReference>
<evidence type="ECO:0000259" key="9">
    <source>
        <dbReference type="SMART" id="SM00839"/>
    </source>
</evidence>
<dbReference type="PANTHER" id="PTHR11606:SF13">
    <property type="entry name" value="GLUTAMATE DEHYDROGENASE 1, MITOCHONDRIAL"/>
    <property type="match status" value="1"/>
</dbReference>
<dbReference type="Pfam" id="PF00208">
    <property type="entry name" value="ELFV_dehydrog"/>
    <property type="match status" value="1"/>
</dbReference>
<dbReference type="PRINTS" id="PR00082">
    <property type="entry name" value="GLFDHDRGNASE"/>
</dbReference>
<feature type="binding site" evidence="5">
    <location>
        <position position="112"/>
    </location>
    <ligand>
        <name>substrate</name>
    </ligand>
</feature>
<dbReference type="InterPro" id="IPR014362">
    <property type="entry name" value="Glu_DH"/>
</dbReference>
<dbReference type="InterPro" id="IPR046346">
    <property type="entry name" value="Aminoacid_DH-like_N_sf"/>
</dbReference>
<dbReference type="InterPro" id="IPR006096">
    <property type="entry name" value="Glu/Leu/Phe/Val/Trp_DH_C"/>
</dbReference>
<evidence type="ECO:0000313" key="10">
    <source>
        <dbReference type="EMBL" id="HDX30812.1"/>
    </source>
</evidence>
<dbReference type="GO" id="GO:0000166">
    <property type="term" value="F:nucleotide binding"/>
    <property type="evidence" value="ECO:0007669"/>
    <property type="project" value="UniProtKB-KW"/>
</dbReference>
<feature type="domain" description="Glutamate/phenylalanine/leucine/valine/L-tryptophan dehydrogenase C-terminal" evidence="9">
    <location>
        <begin position="201"/>
        <end position="432"/>
    </location>
</feature>
<dbReference type="PANTHER" id="PTHR11606">
    <property type="entry name" value="GLUTAMATE DEHYDROGENASE"/>
    <property type="match status" value="1"/>
</dbReference>
<comment type="caution">
    <text evidence="10">The sequence shown here is derived from an EMBL/GenBank/DDBJ whole genome shotgun (WGS) entry which is preliminary data.</text>
</comment>
<gene>
    <name evidence="10" type="ORF">ENQ20_04885</name>
</gene>
<feature type="binding site" evidence="5">
    <location>
        <position position="368"/>
    </location>
    <ligand>
        <name>substrate</name>
    </ligand>
</feature>
<feature type="binding site" evidence="5">
    <location>
        <position position="208"/>
    </location>
    <ligand>
        <name>NAD(+)</name>
        <dbReference type="ChEBI" id="CHEBI:57540"/>
    </ligand>
</feature>
<dbReference type="GO" id="GO:0006538">
    <property type="term" value="P:L-glutamate catabolic process"/>
    <property type="evidence" value="ECO:0007669"/>
    <property type="project" value="TreeGrafter"/>
</dbReference>
<protein>
    <recommendedName>
        <fullName evidence="3">Glutamate dehydrogenase</fullName>
    </recommendedName>
</protein>
<dbReference type="InterPro" id="IPR033524">
    <property type="entry name" value="Glu/Leu/Phe/Val_DH_AS"/>
</dbReference>
<keyword evidence="5" id="KW-0520">NAD</keyword>
<dbReference type="SUPFAM" id="SSF51735">
    <property type="entry name" value="NAD(P)-binding Rossmann-fold domains"/>
    <property type="match status" value="1"/>
</dbReference>
<dbReference type="Gene3D" id="3.40.50.10860">
    <property type="entry name" value="Leucine Dehydrogenase, chain A, domain 1"/>
    <property type="match status" value="1"/>
</dbReference>
<evidence type="ECO:0000256" key="7">
    <source>
        <dbReference type="RuleBase" id="RU004417"/>
    </source>
</evidence>
<dbReference type="EMBL" id="DSMG01000053">
    <property type="protein sequence ID" value="HDX30812.1"/>
    <property type="molecule type" value="Genomic_DNA"/>
</dbReference>
<feature type="region of interest" description="Disordered" evidence="8">
    <location>
        <begin position="1"/>
        <end position="20"/>
    </location>
</feature>
<accession>A0A7C1FE86</accession>
<dbReference type="Pfam" id="PF02812">
    <property type="entry name" value="ELFV_dehydrog_N"/>
    <property type="match status" value="1"/>
</dbReference>
<proteinExistence type="inferred from homology"/>
<evidence type="ECO:0000256" key="5">
    <source>
        <dbReference type="PIRSR" id="PIRSR000185-2"/>
    </source>
</evidence>
<organism evidence="10">
    <name type="scientific">Caldilinea aerophila</name>
    <dbReference type="NCBI Taxonomy" id="133453"/>
    <lineage>
        <taxon>Bacteria</taxon>
        <taxon>Bacillati</taxon>
        <taxon>Chloroflexota</taxon>
        <taxon>Caldilineae</taxon>
        <taxon>Caldilineales</taxon>
        <taxon>Caldilineaceae</taxon>
        <taxon>Caldilinea</taxon>
    </lineage>
</organism>
<dbReference type="SMART" id="SM00839">
    <property type="entry name" value="ELFV_dehydrog"/>
    <property type="match status" value="1"/>
</dbReference>
<feature type="binding site" evidence="5">
    <location>
        <position position="240"/>
    </location>
    <ligand>
        <name>NAD(+)</name>
        <dbReference type="ChEBI" id="CHEBI:57540"/>
    </ligand>
</feature>
<evidence type="ECO:0000256" key="1">
    <source>
        <dbReference type="ARBA" id="ARBA00006382"/>
    </source>
</evidence>
<dbReference type="CDD" id="cd01076">
    <property type="entry name" value="NAD_bind_1_Glu_DH"/>
    <property type="match status" value="1"/>
</dbReference>
<sequence>MNIDAENPTGETPYDPAPPPRRVSAYAVALGQLDRVFNFMNLDDDIRCYLRTCQRELIVHFPVKMDDGSIRMFTGFRVHHNMVKGPTKGGIRYHPDVTLDECRALAMWMTWKCALMDLPYGGAKGGVIVDPARLSQRELEKMTRRYATEISLFIGPERDIPAPDVGTNAQIMAWIMDTYSMHRGYSIPAIVTGKPVAVGGTLGRESATGLGVTYITRAILKQRFGRSLEDATVAIQGFGNVGSWTARTMHERGARIVAVSDVRGGIYNPKGLDLRQLQRHVKETGSVVGFNGADAITNSELLELEVDILVPAALEGQITAQNAPRVRATIIAEGANGPTTPEADEILADKGVLVIPDIICNAGGVVVSYFEWVQGLQSFFWSEGEVRQQMERTLLDNLDAVIATTTRRKCDMRTAAYVIAIERIQEAMRLRGFYP</sequence>
<feature type="site" description="Important for catalysis" evidence="6">
    <location>
        <position position="164"/>
    </location>
</feature>
<evidence type="ECO:0000256" key="4">
    <source>
        <dbReference type="PIRSR" id="PIRSR000185-1"/>
    </source>
</evidence>
<dbReference type="FunFam" id="3.40.50.10860:FF:000003">
    <property type="entry name" value="Glutamate dehydrogenase"/>
    <property type="match status" value="1"/>
</dbReference>
<evidence type="ECO:0000256" key="3">
    <source>
        <dbReference type="PIRNR" id="PIRNR000185"/>
    </source>
</evidence>
<keyword evidence="5" id="KW-0547">Nucleotide-binding</keyword>
<comment type="similarity">
    <text evidence="1 3 7">Belongs to the Glu/Leu/Phe/Val dehydrogenases family.</text>
</comment>
<dbReference type="GO" id="GO:0004352">
    <property type="term" value="F:glutamate dehydrogenase (NAD+) activity"/>
    <property type="evidence" value="ECO:0007669"/>
    <property type="project" value="TreeGrafter"/>
</dbReference>
<dbReference type="InterPro" id="IPR006095">
    <property type="entry name" value="Glu/Leu/Phe/Val/Trp_DH"/>
</dbReference>
<evidence type="ECO:0000256" key="2">
    <source>
        <dbReference type="ARBA" id="ARBA00023002"/>
    </source>
</evidence>
<dbReference type="SUPFAM" id="SSF53223">
    <property type="entry name" value="Aminoacid dehydrogenase-like, N-terminal domain"/>
    <property type="match status" value="1"/>
</dbReference>
<keyword evidence="2 3" id="KW-0560">Oxidoreductase</keyword>
<reference evidence="10" key="1">
    <citation type="journal article" date="2020" name="mSystems">
        <title>Genome- and Community-Level Interaction Insights into Carbon Utilization and Element Cycling Functions of Hydrothermarchaeota in Hydrothermal Sediment.</title>
        <authorList>
            <person name="Zhou Z."/>
            <person name="Liu Y."/>
            <person name="Xu W."/>
            <person name="Pan J."/>
            <person name="Luo Z.H."/>
            <person name="Li M."/>
        </authorList>
    </citation>
    <scope>NUCLEOTIDE SEQUENCE [LARGE SCALE GENOMIC DNA]</scope>
    <source>
        <strain evidence="10">SpSt-289</strain>
    </source>
</reference>
<dbReference type="PIRSF" id="PIRSF000185">
    <property type="entry name" value="Glu_DH"/>
    <property type="match status" value="1"/>
</dbReference>
<dbReference type="InterPro" id="IPR006097">
    <property type="entry name" value="Glu/Leu/Phe/Val/Trp_DH_dimer"/>
</dbReference>
<dbReference type="InterPro" id="IPR036291">
    <property type="entry name" value="NAD(P)-bd_dom_sf"/>
</dbReference>